<dbReference type="GO" id="GO:0006631">
    <property type="term" value="P:fatty acid metabolic process"/>
    <property type="evidence" value="ECO:0007669"/>
    <property type="project" value="UniProtKB-KW"/>
</dbReference>
<dbReference type="GO" id="GO:0046395">
    <property type="term" value="P:carboxylic acid catabolic process"/>
    <property type="evidence" value="ECO:0007669"/>
    <property type="project" value="UniProtKB-ARBA"/>
</dbReference>
<evidence type="ECO:0000256" key="10">
    <source>
        <dbReference type="ARBA" id="ARBA00022630"/>
    </source>
</evidence>
<evidence type="ECO:0000256" key="5">
    <source>
        <dbReference type="ARBA" id="ARBA00005928"/>
    </source>
</evidence>
<dbReference type="CDD" id="cd01452">
    <property type="entry name" value="VWA_26S_proteasome_subunit"/>
    <property type="match status" value="1"/>
</dbReference>
<evidence type="ECO:0000256" key="8">
    <source>
        <dbReference type="ARBA" id="ARBA00022516"/>
    </source>
</evidence>
<evidence type="ECO:0000313" key="36">
    <source>
        <dbReference type="Proteomes" id="UP000183832"/>
    </source>
</evidence>
<sequence>MKYPDDHMHELKTQEGSIKELLREQTPIKGFPNIKNFYAGREIFITGGSGFIGKVLIEKLLRSCPDIKLIYILIRPKRGESIEERLNKLVELKLFDAVRKLNPNFASKLVPIAGDVAELKLGLSNESIQLLRNVSIIFHSAATVRFDDSLKYAVLMNTRGTRELMEFATTLVNLKVLMHVSTTYSNVYTHTLEEKLYPPAADWRKTIEICEKMDEDQLDKFTQHYINFMPNTYVFSKNLAEHVSNNYKNKLPIVLFRPSVVIWSQKEPFPGWVDSVNGPMGILLVSVLGLSKTMYCDPKNVLDMMPVDVIAKAMIMSAWKRGSEANGSFPVYNSAAGNKNKLTIRQMLEIGIHGVCKEVAPQKTVLTASGGVTLCKSYNFIRLILFQILPALFFDFILRMKMRKPKLMKIQRKMFEANNALSYFVTHNWNFINENFCDLNYFLHPEDVLEFDFRTGFTYDSILFIRYSLLGFRRYLLHEKDESLPKCRRRYQIMKATFDAIYCFIFMLAFYIIFFKYDIVKILKNSFGIEHKSVGIKIVSKMMRFSNHSMQCIKTEDEIVNDLFTVKERLEHLPAISDYYADKEIFITGGSGFLGKVLIEKLLRSCSKIKTIYVLLRPKKGKSIDERLKALIDLPLYAPLRKLMPDVLHKLIPINGDVTEIELGLSKVDIHRMRNVSIIFHSAASVRFDDSLKYAVFMNTRGTREIMKFAESLKNIEVVMHVSTTYSNPKRSVVEEKIYDPVADWRKTIEICEKLDEDVLNCLTLKYSNFMPNTYTFTKNLAEHIVKDYKDKIPLVLFRPSIVISTMKEPFPGWIDNFNGPVGLLVGSGIGITRTMWCNPDNIADFTPVDLCVKGMIIAAWKRAHEPKDLLKVYNCASSGHVDITMCQITDLGKCLSATCPMDKMLWTPGGEITLSFMKNFIRTIFLQLLPAMFIDLMFRIKGQKPFLVKIQRKIYEANLALHYFVSNDWTFKNEQFYSLTQHLKLDDMNDFGFEDYFHHDIILYLRYALIGVKKYLLDDYECEWTKNAPSIPEFYGGQEIFVTGGSGFMGKVLIEKLLRSCPDIKAIYVLLRPKKGNSIEKRLKSILDLPLFTPLRKRVPTVFEKLIPIEGDVTELQLGLSNNDLKKMKNVSIIFHSAASVRFDDNLKYAVHMNTRGTREVMEFSKTLVNIKVVMHVSTTYSHPELKVVGEEIHKPYVDWKKTIKICEEVDEDLLNILTPKYMKFLPNTYTFTKALAEQVVDDYKHELPLVLFRPSIVISSMKEPFPGWIDNFNGPVGLLVGSGLGVTRTMYCSPDNIADFTPVDICIKAMIVAAWKRALEPSGSLPVYNCSTSNQRIATMEQIIEMGKGMQDEFPLDKMLWAPGGGLTKCRYLNYLKVIFFHLLPAIFVDFAIGLKGHKPFKMVLESTMICFDNSDYQRNGDYLPTRLNAQKDGINLVCMTKIRSNPENNVGLLTFADNVEVLATLTGDVGSIMSKMHLVQPNGNVNLITGIRVAHLVLKHRQGKNHKMRIVLFIGSPLEADEAEVVKLAKRLKKEKVNVDIVSFGDHQKNNDLLTAFINALNGKDGTGSHLVSVPRGSALQEALISSPIIQGEDGLGGVGLGGAGYEFGVDPNEDPELALALRVSMEEQRQRQEEEQRRAQAASAQESDMTGQAPPVTTAAPTSDEAMLERALALSTETPSDEIMPDFSNMTEEEQIAFAMQMSMQDAQEPISQQAKRPKKEETPMDVDEDYNEVITDPAFLQSVLENLPGVDPQSEAIRGAVDSLNKDKNSDKDKDANNFFRINKSIHKMNRLISRLPLRSMMKTVSKSQARLMSSAGVKPLTTLTDDELVMKQTVAKLAQEQIAPLVRKMDDDHKFDDGIVKQLFDNGLMGVEADPEYGGSGCNFLTMMLVCEELSKVDPAVAALVDIHNTLVINLFSRLGTKAQKEKYLTKLCTEYPGSFALSEPSSGSDAFALKTTAKKDGNHYVLNGTKMWISNSDLSGVFIIFANADPSKGYKGITAFIVERDQEGFVVGKKENKLGICASGTCMLHLDNVRVHEDNILGEYGKGYQYSASILNEGRIGIAAQMVGCAQGSFDATMPYLLERKQFGSDIFSFQGMQYQVAEVATDIEAARLMYYNAARMQECGMPFTKEAAMCKYFASEMAQRVTVKCVDWMGGVGFTKDFPQEKFYRDYSMMNYLRKLPVTNFISAVTKVRNYSAVKPLTTLTDDELAMKETVAKFAQEQIAPLVREMEANGKLDDRLLKGLFDNGLMGIEIPEEYGGTGSNFMTSVLAVEEISKVDPAVSVLVDIQNTLINSLINRLGTKEQKEKYLTKLATESAGSFALSEPTSGSDAFALKTIARKEGSNYILNGTKMWISNSDIADIFLVMANADPSKGYRGITTFILERGMEGFSVGKKESKLGICASGTCMLHLDNVKVPEENILGELGKGYQYAAGFLNEGRIGIGAQMIGLAQGCFDATIPYLLERKQFGSDIFSFQGMQYQIAETATLIEAARLMTYNAARLQEAGLPFLKEAAMCKVFSSQMAQKVTINCIDWMGGVGFTKDFPQEKFYRDCKIGSIYEGTSNIQLSTIAKILRKEYQS</sequence>
<evidence type="ECO:0000256" key="16">
    <source>
        <dbReference type="ARBA" id="ARBA00022946"/>
    </source>
</evidence>
<comment type="catalytic activity">
    <reaction evidence="26">
        <text>(2R)-2-methylbutanoyl-CoA + oxidized [electron-transfer flavoprotein] + H(+) = ethylacryloyl-CoA + reduced [electron-transfer flavoprotein]</text>
        <dbReference type="Rhea" id="RHEA:65296"/>
        <dbReference type="Rhea" id="RHEA-COMP:10685"/>
        <dbReference type="Rhea" id="RHEA-COMP:10686"/>
        <dbReference type="ChEBI" id="CHEBI:15378"/>
        <dbReference type="ChEBI" id="CHEBI:57692"/>
        <dbReference type="ChEBI" id="CHEBI:58307"/>
        <dbReference type="ChEBI" id="CHEBI:156439"/>
        <dbReference type="ChEBI" id="CHEBI:156440"/>
    </reaction>
    <physiologicalReaction direction="left-to-right" evidence="26">
        <dbReference type="Rhea" id="RHEA:65297"/>
    </physiologicalReaction>
</comment>
<evidence type="ECO:0000256" key="24">
    <source>
        <dbReference type="ARBA" id="ARBA00048235"/>
    </source>
</evidence>
<evidence type="ECO:0000256" key="13">
    <source>
        <dbReference type="ARBA" id="ARBA00022827"/>
    </source>
</evidence>
<comment type="catalytic activity">
    <reaction evidence="29">
        <text>(2S)-2-methylbutanoyl-CoA + oxidized [electron-transfer flavoprotein] + H(+) = (2E)-2-methylbut-2-enoyl-CoA + reduced [electron-transfer flavoprotein]</text>
        <dbReference type="Rhea" id="RHEA:48256"/>
        <dbReference type="Rhea" id="RHEA-COMP:10685"/>
        <dbReference type="Rhea" id="RHEA-COMP:10686"/>
        <dbReference type="ChEBI" id="CHEBI:15378"/>
        <dbReference type="ChEBI" id="CHEBI:57337"/>
        <dbReference type="ChEBI" id="CHEBI:57692"/>
        <dbReference type="ChEBI" id="CHEBI:58307"/>
        <dbReference type="ChEBI" id="CHEBI:88166"/>
    </reaction>
    <physiologicalReaction direction="left-to-right" evidence="29">
        <dbReference type="Rhea" id="RHEA:48257"/>
    </physiologicalReaction>
</comment>
<dbReference type="SUPFAM" id="SSF56645">
    <property type="entry name" value="Acyl-CoA dehydrogenase NM domain-like"/>
    <property type="match status" value="2"/>
</dbReference>
<dbReference type="PROSITE" id="PS00073">
    <property type="entry name" value="ACYL_COA_DH_2"/>
    <property type="match status" value="2"/>
</dbReference>
<dbReference type="PROSITE" id="PS50234">
    <property type="entry name" value="VWFA"/>
    <property type="match status" value="1"/>
</dbReference>
<dbReference type="PANTHER" id="PTHR11011">
    <property type="entry name" value="MALE STERILITY PROTEIN 2-RELATED"/>
    <property type="match status" value="1"/>
</dbReference>
<dbReference type="GO" id="GO:0005759">
    <property type="term" value="C:mitochondrial matrix"/>
    <property type="evidence" value="ECO:0007669"/>
    <property type="project" value="UniProtKB-SubCell"/>
</dbReference>
<comment type="subunit">
    <text evidence="7">Homotetramer.</text>
</comment>
<evidence type="ECO:0000256" key="28">
    <source>
        <dbReference type="ARBA" id="ARBA00049192"/>
    </source>
</evidence>
<evidence type="ECO:0000256" key="1">
    <source>
        <dbReference type="ARBA" id="ARBA00001974"/>
    </source>
</evidence>
<dbReference type="InterPro" id="IPR006089">
    <property type="entry name" value="Acyl-CoA_DH_CS"/>
</dbReference>
<evidence type="ECO:0000256" key="22">
    <source>
        <dbReference type="ARBA" id="ARBA00023136"/>
    </source>
</evidence>
<keyword evidence="15 32" id="KW-0521">NADP</keyword>
<feature type="domain" description="VWFA" evidence="34">
    <location>
        <begin position="1409"/>
        <end position="1592"/>
    </location>
</feature>
<name>A0A1J1HS41_9DIPT</name>
<reference evidence="35 36" key="1">
    <citation type="submission" date="2015-04" db="EMBL/GenBank/DDBJ databases">
        <authorList>
            <person name="Syromyatnikov M.Y."/>
            <person name="Popov V.N."/>
        </authorList>
    </citation>
    <scope>NUCLEOTIDE SEQUENCE [LARGE SCALE GENOMIC DNA]</scope>
</reference>
<evidence type="ECO:0000256" key="21">
    <source>
        <dbReference type="ARBA" id="ARBA00023128"/>
    </source>
</evidence>
<dbReference type="Gene3D" id="3.40.50.410">
    <property type="entry name" value="von Willebrand factor, type A domain"/>
    <property type="match status" value="1"/>
</dbReference>
<dbReference type="InterPro" id="IPR006091">
    <property type="entry name" value="Acyl-CoA_Oxase/DH_mid-dom"/>
</dbReference>
<dbReference type="Pfam" id="PF03015">
    <property type="entry name" value="Sterile"/>
    <property type="match status" value="2"/>
</dbReference>
<dbReference type="InterPro" id="IPR046373">
    <property type="entry name" value="Acyl-CoA_Oxase/DH_mid-dom_sf"/>
</dbReference>
<dbReference type="Gene3D" id="6.10.300.40">
    <property type="match status" value="1"/>
</dbReference>
<dbReference type="InterPro" id="IPR013120">
    <property type="entry name" value="FAR_NAD-bd"/>
</dbReference>
<evidence type="ECO:0000256" key="19">
    <source>
        <dbReference type="ARBA" id="ARBA00023002"/>
    </source>
</evidence>
<evidence type="ECO:0000313" key="35">
    <source>
        <dbReference type="EMBL" id="CRK90871.1"/>
    </source>
</evidence>
<dbReference type="CDD" id="cd22297">
    <property type="entry name" value="PSMD4_RAZUL"/>
    <property type="match status" value="1"/>
</dbReference>
<comment type="pathway">
    <text evidence="23">Amino-acid degradation; L-isoleucine degradation.</text>
</comment>
<dbReference type="InterPro" id="IPR013786">
    <property type="entry name" value="AcylCoA_DH/ox_N"/>
</dbReference>
<feature type="compositionally biased region" description="Basic and acidic residues" evidence="33">
    <location>
        <begin position="1629"/>
        <end position="1642"/>
    </location>
</feature>
<gene>
    <name evidence="35" type="ORF">CLUMA_CG004561</name>
</gene>
<dbReference type="GO" id="GO:0080019">
    <property type="term" value="F:alcohol-forming very long-chain fatty acyl-CoA reductase activity"/>
    <property type="evidence" value="ECO:0007669"/>
    <property type="project" value="InterPro"/>
</dbReference>
<dbReference type="PROSITE" id="PS00072">
    <property type="entry name" value="ACYL_COA_DH_1"/>
    <property type="match status" value="2"/>
</dbReference>
<evidence type="ECO:0000256" key="4">
    <source>
        <dbReference type="ARBA" id="ARBA00005198"/>
    </source>
</evidence>
<dbReference type="InterPro" id="IPR033640">
    <property type="entry name" value="FAR_C"/>
</dbReference>
<evidence type="ECO:0000256" key="23">
    <source>
        <dbReference type="ARBA" id="ARBA00037895"/>
    </source>
</evidence>
<dbReference type="Pfam" id="PF02771">
    <property type="entry name" value="Acyl-CoA_dh_N"/>
    <property type="match status" value="2"/>
</dbReference>
<comment type="catalytic activity">
    <reaction evidence="28">
        <text>hexanoyl-CoA + oxidized [electron-transfer flavoprotein] + H(+) = (2E)-hexenoyl-CoA + reduced [electron-transfer flavoprotein]</text>
        <dbReference type="Rhea" id="RHEA:43464"/>
        <dbReference type="Rhea" id="RHEA-COMP:10685"/>
        <dbReference type="Rhea" id="RHEA-COMP:10686"/>
        <dbReference type="ChEBI" id="CHEBI:15378"/>
        <dbReference type="ChEBI" id="CHEBI:57692"/>
        <dbReference type="ChEBI" id="CHEBI:58307"/>
        <dbReference type="ChEBI" id="CHEBI:62077"/>
        <dbReference type="ChEBI" id="CHEBI:62620"/>
    </reaction>
    <physiologicalReaction direction="left-to-right" evidence="28">
        <dbReference type="Rhea" id="RHEA:43465"/>
    </physiologicalReaction>
</comment>
<keyword evidence="8 32" id="KW-0444">Lipid biosynthesis</keyword>
<comment type="similarity">
    <text evidence="5 32">Belongs to the fatty acyl-CoA reductase family.</text>
</comment>
<dbReference type="STRING" id="568069.A0A1J1HS41"/>
<dbReference type="Pfam" id="PF07993">
    <property type="entry name" value="NAD_binding_4"/>
    <property type="match status" value="3"/>
</dbReference>
<dbReference type="Proteomes" id="UP000183832">
    <property type="component" value="Unassembled WGS sequence"/>
</dbReference>
<comment type="cofactor">
    <cofactor evidence="1">
        <name>FAD</name>
        <dbReference type="ChEBI" id="CHEBI:57692"/>
    </cofactor>
</comment>
<dbReference type="FunFam" id="1.20.140.10:FF:000002">
    <property type="entry name" value="Acyl-CoA dehydrogenase short/branched chain"/>
    <property type="match status" value="1"/>
</dbReference>
<keyword evidence="12" id="KW-0677">Repeat</keyword>
<dbReference type="EC" id="1.2.1.84" evidence="32"/>
<evidence type="ECO:0000256" key="15">
    <source>
        <dbReference type="ARBA" id="ARBA00022857"/>
    </source>
</evidence>
<evidence type="ECO:0000256" key="20">
    <source>
        <dbReference type="ARBA" id="ARBA00023098"/>
    </source>
</evidence>
<dbReference type="Pfam" id="PF02770">
    <property type="entry name" value="Acyl-CoA_dh_M"/>
    <property type="match status" value="2"/>
</dbReference>
<evidence type="ECO:0000256" key="2">
    <source>
        <dbReference type="ARBA" id="ARBA00004141"/>
    </source>
</evidence>
<dbReference type="FunFam" id="1.10.540.10:FF:000012">
    <property type="entry name" value="Acyl-CoA dehydrogenase short/branched chain"/>
    <property type="match status" value="2"/>
</dbReference>
<dbReference type="InterPro" id="IPR009100">
    <property type="entry name" value="AcylCoA_DH/oxidase_NM_dom_sf"/>
</dbReference>
<dbReference type="PROSITE" id="PS50330">
    <property type="entry name" value="UIM"/>
    <property type="match status" value="2"/>
</dbReference>
<dbReference type="InterPro" id="IPR009075">
    <property type="entry name" value="AcylCo_DH/oxidase_C"/>
</dbReference>
<evidence type="ECO:0000256" key="12">
    <source>
        <dbReference type="ARBA" id="ARBA00022737"/>
    </source>
</evidence>
<keyword evidence="20 32" id="KW-0443">Lipid metabolism</keyword>
<dbReference type="FunFam" id="1.20.140.10:FF:000004">
    <property type="entry name" value="Acyl-CoA dehydrogenase FadE25"/>
    <property type="match status" value="1"/>
</dbReference>
<dbReference type="InterPro" id="IPR002035">
    <property type="entry name" value="VWF_A"/>
</dbReference>
<evidence type="ECO:0000256" key="3">
    <source>
        <dbReference type="ARBA" id="ARBA00004305"/>
    </source>
</evidence>
<comment type="pathway">
    <text evidence="4">Lipid metabolism; mitochondrial fatty acid beta-oxidation.</text>
</comment>
<keyword evidence="18" id="KW-0007">Acetylation</keyword>
<keyword evidence="22 32" id="KW-0472">Membrane</keyword>
<dbReference type="SUPFAM" id="SSF53300">
    <property type="entry name" value="vWA-like"/>
    <property type="match status" value="1"/>
</dbReference>
<comment type="catalytic activity">
    <reaction evidence="31 32">
        <text>a long-chain fatty acyl-CoA + 2 NADPH + 2 H(+) = a long-chain primary fatty alcohol + 2 NADP(+) + CoA</text>
        <dbReference type="Rhea" id="RHEA:52716"/>
        <dbReference type="ChEBI" id="CHEBI:15378"/>
        <dbReference type="ChEBI" id="CHEBI:57287"/>
        <dbReference type="ChEBI" id="CHEBI:57783"/>
        <dbReference type="ChEBI" id="CHEBI:58349"/>
        <dbReference type="ChEBI" id="CHEBI:77396"/>
        <dbReference type="ChEBI" id="CHEBI:83139"/>
        <dbReference type="EC" id="1.2.1.84"/>
    </reaction>
</comment>
<dbReference type="InterPro" id="IPR026055">
    <property type="entry name" value="FAR"/>
</dbReference>
<comment type="catalytic activity">
    <reaction evidence="27">
        <text>butanoyl-CoA + oxidized [electron-transfer flavoprotein] + H(+) = (2E)-butenoyl-CoA + reduced [electron-transfer flavoprotein]</text>
        <dbReference type="Rhea" id="RHEA:24004"/>
        <dbReference type="Rhea" id="RHEA-COMP:10685"/>
        <dbReference type="Rhea" id="RHEA-COMP:10686"/>
        <dbReference type="ChEBI" id="CHEBI:15378"/>
        <dbReference type="ChEBI" id="CHEBI:57332"/>
        <dbReference type="ChEBI" id="CHEBI:57371"/>
        <dbReference type="ChEBI" id="CHEBI:57692"/>
        <dbReference type="ChEBI" id="CHEBI:58307"/>
    </reaction>
    <physiologicalReaction direction="left-to-right" evidence="27">
        <dbReference type="Rhea" id="RHEA:24005"/>
    </physiologicalReaction>
</comment>
<feature type="transmembrane region" description="Helical" evidence="32">
    <location>
        <begin position="380"/>
        <end position="398"/>
    </location>
</feature>
<dbReference type="Gene3D" id="1.20.140.10">
    <property type="entry name" value="Butyryl-CoA Dehydrogenase, subunit A, domain 3"/>
    <property type="match status" value="2"/>
</dbReference>
<feature type="transmembrane region" description="Helical" evidence="32">
    <location>
        <begin position="496"/>
        <end position="515"/>
    </location>
</feature>
<dbReference type="Gene3D" id="1.10.287.3990">
    <property type="match status" value="1"/>
</dbReference>
<dbReference type="GO" id="GO:0035336">
    <property type="term" value="P:long-chain fatty-acyl-CoA metabolic process"/>
    <property type="evidence" value="ECO:0007669"/>
    <property type="project" value="TreeGrafter"/>
</dbReference>
<dbReference type="GO" id="GO:0003853">
    <property type="term" value="F:short-chain 2-methyl fatty acyl-CoA dehydrogenase activity"/>
    <property type="evidence" value="ECO:0007669"/>
    <property type="project" value="UniProtKB-EC"/>
</dbReference>
<evidence type="ECO:0000256" key="25">
    <source>
        <dbReference type="ARBA" id="ARBA00048307"/>
    </source>
</evidence>
<dbReference type="SMART" id="SM00327">
    <property type="entry name" value="VWA"/>
    <property type="match status" value="1"/>
</dbReference>
<keyword evidence="19 32" id="KW-0560">Oxidoreductase</keyword>
<dbReference type="InterPro" id="IPR049590">
    <property type="entry name" value="PSMD4_RAZUL-like"/>
</dbReference>
<evidence type="ECO:0000256" key="17">
    <source>
        <dbReference type="ARBA" id="ARBA00022989"/>
    </source>
</evidence>
<dbReference type="SUPFAM" id="SSF51735">
    <property type="entry name" value="NAD(P)-binding Rossmann-fold domains"/>
    <property type="match status" value="3"/>
</dbReference>
<keyword evidence="10" id="KW-0285">Flavoprotein</keyword>
<evidence type="ECO:0000256" key="11">
    <source>
        <dbReference type="ARBA" id="ARBA00022692"/>
    </source>
</evidence>
<dbReference type="SMART" id="SM00726">
    <property type="entry name" value="UIM"/>
    <property type="match status" value="3"/>
</dbReference>
<comment type="similarity">
    <text evidence="6">Belongs to the acyl-CoA dehydrogenase family.</text>
</comment>
<evidence type="ECO:0000256" key="32">
    <source>
        <dbReference type="RuleBase" id="RU363097"/>
    </source>
</evidence>
<feature type="compositionally biased region" description="Polar residues" evidence="33">
    <location>
        <begin position="1710"/>
        <end position="1719"/>
    </location>
</feature>
<dbReference type="Pfam" id="PF13519">
    <property type="entry name" value="VWA_2"/>
    <property type="match status" value="1"/>
</dbReference>
<dbReference type="GO" id="GO:0102965">
    <property type="term" value="F:alcohol-forming long-chain fatty acyl-CoA reductase activity"/>
    <property type="evidence" value="ECO:0007669"/>
    <property type="project" value="UniProtKB-EC"/>
</dbReference>
<keyword evidence="21" id="KW-0496">Mitochondrion</keyword>
<evidence type="ECO:0000256" key="14">
    <source>
        <dbReference type="ARBA" id="ARBA00022832"/>
    </source>
</evidence>
<organism evidence="35 36">
    <name type="scientific">Clunio marinus</name>
    <dbReference type="NCBI Taxonomy" id="568069"/>
    <lineage>
        <taxon>Eukaryota</taxon>
        <taxon>Metazoa</taxon>
        <taxon>Ecdysozoa</taxon>
        <taxon>Arthropoda</taxon>
        <taxon>Hexapoda</taxon>
        <taxon>Insecta</taxon>
        <taxon>Pterygota</taxon>
        <taxon>Neoptera</taxon>
        <taxon>Endopterygota</taxon>
        <taxon>Diptera</taxon>
        <taxon>Nematocera</taxon>
        <taxon>Chironomoidea</taxon>
        <taxon>Chironomidae</taxon>
        <taxon>Clunio</taxon>
    </lineage>
</organism>
<comment type="function">
    <text evidence="32">Catalyzes the reduction of fatty acyl-CoA to fatty alcohols.</text>
</comment>
<evidence type="ECO:0000256" key="29">
    <source>
        <dbReference type="ARBA" id="ARBA00049552"/>
    </source>
</evidence>
<evidence type="ECO:0000256" key="7">
    <source>
        <dbReference type="ARBA" id="ARBA00011881"/>
    </source>
</evidence>
<dbReference type="GO" id="GO:0050660">
    <property type="term" value="F:flavin adenine dinucleotide binding"/>
    <property type="evidence" value="ECO:0007669"/>
    <property type="project" value="InterPro"/>
</dbReference>
<keyword evidence="36" id="KW-1185">Reference proteome</keyword>
<evidence type="ECO:0000256" key="30">
    <source>
        <dbReference type="ARBA" id="ARBA00051903"/>
    </source>
</evidence>
<dbReference type="EMBL" id="CVRI01000020">
    <property type="protein sequence ID" value="CRK90871.1"/>
    <property type="molecule type" value="Genomic_DNA"/>
</dbReference>
<keyword evidence="14" id="KW-0276">Fatty acid metabolism</keyword>
<dbReference type="Gene3D" id="3.40.50.720">
    <property type="entry name" value="NAD(P)-binding Rossmann-like Domain"/>
    <property type="match status" value="3"/>
</dbReference>
<evidence type="ECO:0000256" key="18">
    <source>
        <dbReference type="ARBA" id="ARBA00022990"/>
    </source>
</evidence>
<dbReference type="InterPro" id="IPR037069">
    <property type="entry name" value="AcylCoA_DH/ox_N_sf"/>
</dbReference>
<evidence type="ECO:0000256" key="26">
    <source>
        <dbReference type="ARBA" id="ARBA00048592"/>
    </source>
</evidence>
<dbReference type="GO" id="GO:0005777">
    <property type="term" value="C:peroxisome"/>
    <property type="evidence" value="ECO:0007669"/>
    <property type="project" value="TreeGrafter"/>
</dbReference>
<dbReference type="GO" id="GO:0016020">
    <property type="term" value="C:membrane"/>
    <property type="evidence" value="ECO:0007669"/>
    <property type="project" value="UniProtKB-SubCell"/>
</dbReference>
<dbReference type="Pfam" id="PF02809">
    <property type="entry name" value="UIM"/>
    <property type="match status" value="3"/>
</dbReference>
<evidence type="ECO:0000256" key="27">
    <source>
        <dbReference type="ARBA" id="ARBA00049096"/>
    </source>
</evidence>
<dbReference type="SUPFAM" id="SSF47203">
    <property type="entry name" value="Acyl-CoA dehydrogenase C-terminal domain-like"/>
    <property type="match status" value="2"/>
</dbReference>
<dbReference type="CDD" id="cd09071">
    <property type="entry name" value="FAR_C"/>
    <property type="match status" value="2"/>
</dbReference>
<keyword evidence="9" id="KW-0597">Phosphoprotein</keyword>
<dbReference type="FunFam" id="3.40.50.720:FF:000143">
    <property type="entry name" value="Fatty acyl-CoA reductase"/>
    <property type="match status" value="3"/>
</dbReference>
<comment type="catalytic activity">
    <reaction evidence="30">
        <text>2-methylpropanoyl-CoA + oxidized [electron-transfer flavoprotein] + H(+) = 2-methylpropenoyl-CoA + reduced [electron-transfer flavoprotein]</text>
        <dbReference type="Rhea" id="RHEA:44180"/>
        <dbReference type="Rhea" id="RHEA-COMP:10685"/>
        <dbReference type="Rhea" id="RHEA-COMP:10686"/>
        <dbReference type="ChEBI" id="CHEBI:15378"/>
        <dbReference type="ChEBI" id="CHEBI:57338"/>
        <dbReference type="ChEBI" id="CHEBI:57692"/>
        <dbReference type="ChEBI" id="CHEBI:58307"/>
        <dbReference type="ChEBI" id="CHEBI:62500"/>
    </reaction>
    <physiologicalReaction direction="left-to-right" evidence="30">
        <dbReference type="Rhea" id="RHEA:44181"/>
    </physiologicalReaction>
</comment>
<dbReference type="FunFam" id="3.40.50.410:FF:000005">
    <property type="entry name" value="26S proteasome non-ATPase regulatory subunit 4"/>
    <property type="match status" value="1"/>
</dbReference>
<dbReference type="CDD" id="cd05236">
    <property type="entry name" value="FAR-N_SDR_e"/>
    <property type="match status" value="3"/>
</dbReference>
<dbReference type="InterPro" id="IPR036291">
    <property type="entry name" value="NAD(P)-bd_dom_sf"/>
</dbReference>
<keyword evidence="13" id="KW-0274">FAD</keyword>
<evidence type="ECO:0000259" key="34">
    <source>
        <dbReference type="PROSITE" id="PS50234"/>
    </source>
</evidence>
<dbReference type="InterPro" id="IPR036250">
    <property type="entry name" value="AcylCo_DH-like_C"/>
</dbReference>
<dbReference type="InterPro" id="IPR003903">
    <property type="entry name" value="UIM_dom"/>
</dbReference>
<dbReference type="Gene3D" id="2.40.110.10">
    <property type="entry name" value="Butyryl-CoA Dehydrogenase, subunit A, domain 2"/>
    <property type="match status" value="2"/>
</dbReference>
<comment type="subcellular location">
    <subcellularLocation>
        <location evidence="2">Membrane</location>
        <topology evidence="2">Multi-pass membrane protein</topology>
    </subcellularLocation>
    <subcellularLocation>
        <location evidence="3">Mitochondrion matrix</location>
    </subcellularLocation>
</comment>
<keyword evidence="16" id="KW-0809">Transit peptide</keyword>
<dbReference type="CDD" id="cd01158">
    <property type="entry name" value="SCAD_SBCAD"/>
    <property type="match status" value="2"/>
</dbReference>
<dbReference type="OrthoDB" id="8059558at2759"/>
<dbReference type="FunFam" id="2.40.110.10:FF:000001">
    <property type="entry name" value="Acyl-CoA dehydrogenase, mitochondrial"/>
    <property type="match status" value="2"/>
</dbReference>
<accession>A0A1J1HS41</accession>
<evidence type="ECO:0000256" key="33">
    <source>
        <dbReference type="SAM" id="MobiDB-lite"/>
    </source>
</evidence>
<feature type="region of interest" description="Disordered" evidence="33">
    <location>
        <begin position="1710"/>
        <end position="1729"/>
    </location>
</feature>
<dbReference type="PANTHER" id="PTHR11011:SF24">
    <property type="entry name" value="FATTY ACYL-COA REDUCTASE"/>
    <property type="match status" value="1"/>
</dbReference>
<dbReference type="InterPro" id="IPR036465">
    <property type="entry name" value="vWFA_dom_sf"/>
</dbReference>
<keyword evidence="11 32" id="KW-0812">Transmembrane</keyword>
<comment type="catalytic activity">
    <reaction evidence="25">
        <text>valproyl-CoA + oxidized [electron-transfer flavoprotein] + H(+) = (2E)-2-propylpent-2-enoyl-CoA + reduced [electron-transfer flavoprotein]</text>
        <dbReference type="Rhea" id="RHEA:65344"/>
        <dbReference type="Rhea" id="RHEA-COMP:10685"/>
        <dbReference type="Rhea" id="RHEA-COMP:10686"/>
        <dbReference type="ChEBI" id="CHEBI:15378"/>
        <dbReference type="ChEBI" id="CHEBI:57692"/>
        <dbReference type="ChEBI" id="CHEBI:58307"/>
        <dbReference type="ChEBI" id="CHEBI:156457"/>
        <dbReference type="ChEBI" id="CHEBI:156458"/>
    </reaction>
    <physiologicalReaction direction="left-to-right" evidence="25">
        <dbReference type="Rhea" id="RHEA:65345"/>
    </physiologicalReaction>
</comment>
<evidence type="ECO:0000256" key="31">
    <source>
        <dbReference type="ARBA" id="ARBA00052530"/>
    </source>
</evidence>
<protein>
    <recommendedName>
        <fullName evidence="32">Fatty acyl-CoA reductase</fullName>
        <ecNumber evidence="32">1.2.1.84</ecNumber>
    </recommendedName>
</protein>
<proteinExistence type="inferred from homology"/>
<evidence type="ECO:0000256" key="6">
    <source>
        <dbReference type="ARBA" id="ARBA00009347"/>
    </source>
</evidence>
<keyword evidence="17 32" id="KW-1133">Transmembrane helix</keyword>
<comment type="catalytic activity">
    <reaction evidence="24">
        <text>2-methylbutanoyl-CoA + oxidized [electron-transfer flavoprotein] + H(+) = (2E)-2-methylbut-2-enoyl-CoA + reduced [electron-transfer flavoprotein]</text>
        <dbReference type="Rhea" id="RHEA:43780"/>
        <dbReference type="Rhea" id="RHEA-COMP:10685"/>
        <dbReference type="Rhea" id="RHEA-COMP:10686"/>
        <dbReference type="ChEBI" id="CHEBI:15378"/>
        <dbReference type="ChEBI" id="CHEBI:57336"/>
        <dbReference type="ChEBI" id="CHEBI:57337"/>
        <dbReference type="ChEBI" id="CHEBI:57692"/>
        <dbReference type="ChEBI" id="CHEBI:58307"/>
        <dbReference type="EC" id="1.3.8.5"/>
    </reaction>
    <physiologicalReaction direction="left-to-right" evidence="24">
        <dbReference type="Rhea" id="RHEA:43781"/>
    </physiologicalReaction>
</comment>
<dbReference type="Gene3D" id="1.10.540.10">
    <property type="entry name" value="Acyl-CoA dehydrogenase/oxidase, N-terminal domain"/>
    <property type="match status" value="2"/>
</dbReference>
<evidence type="ECO:0000256" key="9">
    <source>
        <dbReference type="ARBA" id="ARBA00022553"/>
    </source>
</evidence>
<dbReference type="GO" id="GO:0000502">
    <property type="term" value="C:proteasome complex"/>
    <property type="evidence" value="ECO:0007669"/>
    <property type="project" value="UniProtKB-ARBA"/>
</dbReference>
<feature type="region of interest" description="Disordered" evidence="33">
    <location>
        <begin position="1629"/>
        <end position="1669"/>
    </location>
</feature>
<dbReference type="Pfam" id="PF00441">
    <property type="entry name" value="Acyl-CoA_dh_1"/>
    <property type="match status" value="2"/>
</dbReference>